<evidence type="ECO:0000313" key="5">
    <source>
        <dbReference type="Proteomes" id="UP001497382"/>
    </source>
</evidence>
<keyword evidence="1" id="KW-0594">Phospholipid biosynthesis</keyword>
<reference evidence="4 5" key="1">
    <citation type="submission" date="2024-04" db="EMBL/GenBank/DDBJ databases">
        <authorList>
            <person name="Rising A."/>
            <person name="Reimegard J."/>
            <person name="Sonavane S."/>
            <person name="Akerstrom W."/>
            <person name="Nylinder S."/>
            <person name="Hedman E."/>
            <person name="Kallberg Y."/>
        </authorList>
    </citation>
    <scope>NUCLEOTIDE SEQUENCE [LARGE SCALE GENOMIC DNA]</scope>
</reference>
<dbReference type="Proteomes" id="UP001497382">
    <property type="component" value="Unassembled WGS sequence"/>
</dbReference>
<gene>
    <name evidence="4" type="ORF">LARSCL_LOCUS9454</name>
</gene>
<keyword evidence="1" id="KW-0444">Lipid biosynthesis</keyword>
<evidence type="ECO:0000256" key="2">
    <source>
        <dbReference type="ARBA" id="ARBA00023264"/>
    </source>
</evidence>
<dbReference type="Gene3D" id="3.30.200.20">
    <property type="entry name" value="Phosphorylase Kinase, domain 1"/>
    <property type="match status" value="1"/>
</dbReference>
<dbReference type="InterPro" id="IPR011009">
    <property type="entry name" value="Kinase-like_dom_sf"/>
</dbReference>
<proteinExistence type="inferred from homology"/>
<dbReference type="PANTHER" id="PTHR22603:SF93">
    <property type="entry name" value="RE24176P"/>
    <property type="match status" value="1"/>
</dbReference>
<evidence type="ECO:0000256" key="1">
    <source>
        <dbReference type="ARBA" id="ARBA00023209"/>
    </source>
</evidence>
<keyword evidence="1" id="KW-0443">Lipid metabolism</keyword>
<protein>
    <recommendedName>
        <fullName evidence="6">Choline/ethanolamine kinase</fullName>
    </recommendedName>
</protein>
<evidence type="ECO:0000256" key="3">
    <source>
        <dbReference type="ARBA" id="ARBA00038211"/>
    </source>
</evidence>
<dbReference type="EMBL" id="CAXIEN010000106">
    <property type="protein sequence ID" value="CAL1277862.1"/>
    <property type="molecule type" value="Genomic_DNA"/>
</dbReference>
<evidence type="ECO:0000313" key="4">
    <source>
        <dbReference type="EMBL" id="CAL1277862.1"/>
    </source>
</evidence>
<dbReference type="AlphaFoldDB" id="A0AAV2A2K3"/>
<sequence>MATALTEDLESMKEEAYKICQDFLGDIWTELPISEFRFSIVKGGLNNAKYRCCLPENAIVKNQKTPRQVLLRIYGPLQEDLDDIIREVATFLLLAERKLGPKLYGVFPNGRLEEFIPSRTLSSKDYKVMYPAIAREMAKFHSLDVPVRKIPDLWTVFMKKWLDEVKVDGTLKKNSTIDFLVLYTEETQWLTEIMKKSNSPVVYCHNDLLGGNILFREDSPSEEDPRLTFIDIEFGAYNYRGFDIANHFTEWCFDYVTEEYPYFEYSSEKFPTEEEQILFIRAYLNQLVKEGIIPSTSIEDELKVILQEIDIFTMASNLLWSLWGWKMTFQSSNNFGHKEFHEIRLNDFRATKKKYLTRMVENENSATGH</sequence>
<dbReference type="Pfam" id="PF01633">
    <property type="entry name" value="Choline_kinase"/>
    <property type="match status" value="1"/>
</dbReference>
<keyword evidence="5" id="KW-1185">Reference proteome</keyword>
<dbReference type="GO" id="GO:0006646">
    <property type="term" value="P:phosphatidylethanolamine biosynthetic process"/>
    <property type="evidence" value="ECO:0007669"/>
    <property type="project" value="TreeGrafter"/>
</dbReference>
<dbReference type="GO" id="GO:0004103">
    <property type="term" value="F:choline kinase activity"/>
    <property type="evidence" value="ECO:0007669"/>
    <property type="project" value="TreeGrafter"/>
</dbReference>
<organism evidence="4 5">
    <name type="scientific">Larinioides sclopetarius</name>
    <dbReference type="NCBI Taxonomy" id="280406"/>
    <lineage>
        <taxon>Eukaryota</taxon>
        <taxon>Metazoa</taxon>
        <taxon>Ecdysozoa</taxon>
        <taxon>Arthropoda</taxon>
        <taxon>Chelicerata</taxon>
        <taxon>Arachnida</taxon>
        <taxon>Araneae</taxon>
        <taxon>Araneomorphae</taxon>
        <taxon>Entelegynae</taxon>
        <taxon>Araneoidea</taxon>
        <taxon>Araneidae</taxon>
        <taxon>Larinioides</taxon>
    </lineage>
</organism>
<dbReference type="PANTHER" id="PTHR22603">
    <property type="entry name" value="CHOLINE/ETHANOALAMINE KINASE"/>
    <property type="match status" value="1"/>
</dbReference>
<dbReference type="SUPFAM" id="SSF56112">
    <property type="entry name" value="Protein kinase-like (PK-like)"/>
    <property type="match status" value="1"/>
</dbReference>
<accession>A0AAV2A2K3</accession>
<comment type="caution">
    <text evidence="4">The sequence shown here is derived from an EMBL/GenBank/DDBJ whole genome shotgun (WGS) entry which is preliminary data.</text>
</comment>
<name>A0AAV2A2K3_9ARAC</name>
<dbReference type="GO" id="GO:0005737">
    <property type="term" value="C:cytoplasm"/>
    <property type="evidence" value="ECO:0007669"/>
    <property type="project" value="TreeGrafter"/>
</dbReference>
<dbReference type="GO" id="GO:0004305">
    <property type="term" value="F:ethanolamine kinase activity"/>
    <property type="evidence" value="ECO:0007669"/>
    <property type="project" value="TreeGrafter"/>
</dbReference>
<keyword evidence="2" id="KW-1208">Phospholipid metabolism</keyword>
<evidence type="ECO:0008006" key="6">
    <source>
        <dbReference type="Google" id="ProtNLM"/>
    </source>
</evidence>
<dbReference type="Gene3D" id="3.90.1200.10">
    <property type="match status" value="1"/>
</dbReference>
<comment type="similarity">
    <text evidence="3">Belongs to the choline/ethanolamine kinase family.</text>
</comment>